<dbReference type="STRING" id="1963862.B4O97_17840"/>
<proteinExistence type="predicted"/>
<dbReference type="GO" id="GO:0046872">
    <property type="term" value="F:metal ion binding"/>
    <property type="evidence" value="ECO:0007669"/>
    <property type="project" value="UniProtKB-KW"/>
</dbReference>
<keyword evidence="4" id="KW-0862">Zinc</keyword>
<dbReference type="Gene3D" id="2.40.30.130">
    <property type="match status" value="1"/>
</dbReference>
<organism evidence="6 7">
    <name type="scientific">Marispirochaeta aestuarii</name>
    <dbReference type="NCBI Taxonomy" id="1963862"/>
    <lineage>
        <taxon>Bacteria</taxon>
        <taxon>Pseudomonadati</taxon>
        <taxon>Spirochaetota</taxon>
        <taxon>Spirochaetia</taxon>
        <taxon>Spirochaetales</taxon>
        <taxon>Spirochaetaceae</taxon>
        <taxon>Marispirochaeta</taxon>
    </lineage>
</organism>
<feature type="domain" description="Alanyl-transfer RNA synthetases family profile" evidence="5">
    <location>
        <begin position="1"/>
        <end position="241"/>
    </location>
</feature>
<dbReference type="InterPro" id="IPR012947">
    <property type="entry name" value="tRNA_SAD"/>
</dbReference>
<dbReference type="AlphaFoldDB" id="A0A1Y1RTE6"/>
<dbReference type="GO" id="GO:0003676">
    <property type="term" value="F:nucleic acid binding"/>
    <property type="evidence" value="ECO:0007669"/>
    <property type="project" value="InterPro"/>
</dbReference>
<reference evidence="6 7" key="1">
    <citation type="submission" date="2017-03" db="EMBL/GenBank/DDBJ databases">
        <title>Draft Genome sequence of Marispirochaeta sp. strain JC444.</title>
        <authorList>
            <person name="Shivani Y."/>
            <person name="Subhash Y."/>
            <person name="Sasikala C."/>
            <person name="Ramana C."/>
        </authorList>
    </citation>
    <scope>NUCLEOTIDE SEQUENCE [LARGE SCALE GENOMIC DNA]</scope>
    <source>
        <strain evidence="6 7">JC444</strain>
    </source>
</reference>
<accession>A0A1Y1RTE6</accession>
<dbReference type="Gene3D" id="3.10.310.40">
    <property type="match status" value="1"/>
</dbReference>
<dbReference type="PROSITE" id="PS50860">
    <property type="entry name" value="AA_TRNA_LIGASE_II_ALA"/>
    <property type="match status" value="1"/>
</dbReference>
<dbReference type="InterPro" id="IPR018163">
    <property type="entry name" value="Thr/Ala-tRNA-synth_IIc_edit"/>
</dbReference>
<dbReference type="RefSeq" id="WP_083052875.1">
    <property type="nucleotide sequence ID" value="NZ_MWQY01000029.1"/>
</dbReference>
<dbReference type="PANTHER" id="PTHR43462">
    <property type="entry name" value="ALANYL-TRNA EDITING PROTEIN"/>
    <property type="match status" value="1"/>
</dbReference>
<dbReference type="GO" id="GO:0005524">
    <property type="term" value="F:ATP binding"/>
    <property type="evidence" value="ECO:0007669"/>
    <property type="project" value="InterPro"/>
</dbReference>
<comment type="cofactor">
    <cofactor evidence="1">
        <name>Zn(2+)</name>
        <dbReference type="ChEBI" id="CHEBI:29105"/>
    </cofactor>
</comment>
<dbReference type="GO" id="GO:0004813">
    <property type="term" value="F:alanine-tRNA ligase activity"/>
    <property type="evidence" value="ECO:0007669"/>
    <property type="project" value="InterPro"/>
</dbReference>
<keyword evidence="7" id="KW-1185">Reference proteome</keyword>
<protein>
    <recommendedName>
        <fullName evidence="5">Alanyl-transfer RNA synthetases family profile domain-containing protein</fullName>
    </recommendedName>
</protein>
<dbReference type="InterPro" id="IPR051335">
    <property type="entry name" value="Alanyl-tRNA_Editing_Enzymes"/>
</dbReference>
<dbReference type="GO" id="GO:0005737">
    <property type="term" value="C:cytoplasm"/>
    <property type="evidence" value="ECO:0007669"/>
    <property type="project" value="UniProtKB-SubCell"/>
</dbReference>
<dbReference type="GO" id="GO:0002161">
    <property type="term" value="F:aminoacyl-tRNA deacylase activity"/>
    <property type="evidence" value="ECO:0007669"/>
    <property type="project" value="UniProtKB-ARBA"/>
</dbReference>
<sequence length="410" mass="45910">MTEKLYYLDQYQTEFTSRLVSSRRIDTKKGPRWQVILEASCFYPAGGGQPSDRGTLNDREVEEVLLENDEVVHLLSAPLDEGTQEVFGRIEPMHRRHYMQQHTGQHLISAVLHRHCGYPTRSVHLGDSCSSIEIEGTDITPFEIIQVEDEVNRIICENREVKARFIDQDQLEEIELRRSLKTDRNIRIVEIDDADQVGCGGVHLRRTGEIRLVKHVATESVRGNSRLMFVIGDAAMADYREKSRIASRMVDLLSAPQAEVLPKLDEYLEKNADRDRFCTAVLRRLNSCIAAEIYERGIPVHGGRIVTAELPEADAGQIREIADGIRTIGPVFLALAARSGDGVKWIIAAPDSRPGLFDELKETLMPLLDGKGGGRPPFWQGGGNNPPGITAFLDAFSSAVSRMEKQNSPR</sequence>
<dbReference type="SMART" id="SM00863">
    <property type="entry name" value="tRNA_SAD"/>
    <property type="match status" value="1"/>
</dbReference>
<evidence type="ECO:0000256" key="2">
    <source>
        <dbReference type="ARBA" id="ARBA00004496"/>
    </source>
</evidence>
<dbReference type="SUPFAM" id="SSF55186">
    <property type="entry name" value="ThrRS/AlaRS common domain"/>
    <property type="match status" value="1"/>
</dbReference>
<evidence type="ECO:0000313" key="6">
    <source>
        <dbReference type="EMBL" id="ORC30701.1"/>
    </source>
</evidence>
<dbReference type="OrthoDB" id="9812949at2"/>
<dbReference type="InterPro" id="IPR018165">
    <property type="entry name" value="Ala-tRNA-synth_IIc_core"/>
</dbReference>
<evidence type="ECO:0000259" key="5">
    <source>
        <dbReference type="PROSITE" id="PS50860"/>
    </source>
</evidence>
<evidence type="ECO:0000313" key="7">
    <source>
        <dbReference type="Proteomes" id="UP000192343"/>
    </source>
</evidence>
<evidence type="ECO:0000256" key="1">
    <source>
        <dbReference type="ARBA" id="ARBA00001947"/>
    </source>
</evidence>
<gene>
    <name evidence="6" type="ORF">B4O97_17840</name>
</gene>
<dbReference type="Pfam" id="PF07973">
    <property type="entry name" value="tRNA_SAD"/>
    <property type="match status" value="1"/>
</dbReference>
<dbReference type="SUPFAM" id="SSF50447">
    <property type="entry name" value="Translation proteins"/>
    <property type="match status" value="1"/>
</dbReference>
<keyword evidence="3" id="KW-0479">Metal-binding</keyword>
<comment type="caution">
    <text evidence="6">The sequence shown here is derived from an EMBL/GenBank/DDBJ whole genome shotgun (WGS) entry which is preliminary data.</text>
</comment>
<comment type="subcellular location">
    <subcellularLocation>
        <location evidence="2">Cytoplasm</location>
    </subcellularLocation>
</comment>
<dbReference type="PANTHER" id="PTHR43462:SF1">
    <property type="entry name" value="ALANYL-TRNA EDITING PROTEIN AARSD1"/>
    <property type="match status" value="1"/>
</dbReference>
<dbReference type="Proteomes" id="UP000192343">
    <property type="component" value="Unassembled WGS sequence"/>
</dbReference>
<evidence type="ECO:0000256" key="4">
    <source>
        <dbReference type="ARBA" id="ARBA00022833"/>
    </source>
</evidence>
<dbReference type="InterPro" id="IPR009000">
    <property type="entry name" value="Transl_B-barrel_sf"/>
</dbReference>
<dbReference type="GO" id="GO:0006419">
    <property type="term" value="P:alanyl-tRNA aminoacylation"/>
    <property type="evidence" value="ECO:0007669"/>
    <property type="project" value="InterPro"/>
</dbReference>
<dbReference type="Gene3D" id="3.30.980.10">
    <property type="entry name" value="Threonyl-trna Synthetase, Chain A, domain 2"/>
    <property type="match status" value="1"/>
</dbReference>
<evidence type="ECO:0000256" key="3">
    <source>
        <dbReference type="ARBA" id="ARBA00022723"/>
    </source>
</evidence>
<name>A0A1Y1RTE6_9SPIO</name>
<dbReference type="EMBL" id="MWQY01000029">
    <property type="protein sequence ID" value="ORC30701.1"/>
    <property type="molecule type" value="Genomic_DNA"/>
</dbReference>